<keyword evidence="1" id="KW-0812">Transmembrane</keyword>
<accession>A0ABW5GU47</accession>
<evidence type="ECO:0000313" key="2">
    <source>
        <dbReference type="EMBL" id="MFD2464318.1"/>
    </source>
</evidence>
<evidence type="ECO:0000313" key="3">
    <source>
        <dbReference type="Proteomes" id="UP001597419"/>
    </source>
</evidence>
<comment type="caution">
    <text evidence="2">The sequence shown here is derived from an EMBL/GenBank/DDBJ whole genome shotgun (WGS) entry which is preliminary data.</text>
</comment>
<organism evidence="2 3">
    <name type="scientific">Amycolatopsis samaneae</name>
    <dbReference type="NCBI Taxonomy" id="664691"/>
    <lineage>
        <taxon>Bacteria</taxon>
        <taxon>Bacillati</taxon>
        <taxon>Actinomycetota</taxon>
        <taxon>Actinomycetes</taxon>
        <taxon>Pseudonocardiales</taxon>
        <taxon>Pseudonocardiaceae</taxon>
        <taxon>Amycolatopsis</taxon>
    </lineage>
</organism>
<dbReference type="EMBL" id="JBHUKU010000025">
    <property type="protein sequence ID" value="MFD2464318.1"/>
    <property type="molecule type" value="Genomic_DNA"/>
</dbReference>
<protein>
    <submittedName>
        <fullName evidence="2">Uncharacterized protein</fullName>
    </submittedName>
</protein>
<feature type="transmembrane region" description="Helical" evidence="1">
    <location>
        <begin position="31"/>
        <end position="47"/>
    </location>
</feature>
<keyword evidence="1" id="KW-0472">Membrane</keyword>
<dbReference type="Proteomes" id="UP001597419">
    <property type="component" value="Unassembled WGS sequence"/>
</dbReference>
<proteinExistence type="predicted"/>
<dbReference type="RefSeq" id="WP_345405000.1">
    <property type="nucleotide sequence ID" value="NZ_BAABHG010000017.1"/>
</dbReference>
<gene>
    <name evidence="2" type="ORF">ACFSYJ_37270</name>
</gene>
<name>A0ABW5GU47_9PSEU</name>
<keyword evidence="1" id="KW-1133">Transmembrane helix</keyword>
<evidence type="ECO:0000256" key="1">
    <source>
        <dbReference type="SAM" id="Phobius"/>
    </source>
</evidence>
<keyword evidence="3" id="KW-1185">Reference proteome</keyword>
<reference evidence="3" key="1">
    <citation type="journal article" date="2019" name="Int. J. Syst. Evol. Microbiol.">
        <title>The Global Catalogue of Microorganisms (GCM) 10K type strain sequencing project: providing services to taxonomists for standard genome sequencing and annotation.</title>
        <authorList>
            <consortium name="The Broad Institute Genomics Platform"/>
            <consortium name="The Broad Institute Genome Sequencing Center for Infectious Disease"/>
            <person name="Wu L."/>
            <person name="Ma J."/>
        </authorList>
    </citation>
    <scope>NUCLEOTIDE SEQUENCE [LARGE SCALE GENOMIC DNA]</scope>
    <source>
        <strain evidence="3">CGMCC 4.7643</strain>
    </source>
</reference>
<sequence>MSRNVLFILLLLPFLLIGLICASAQLAVIVWPVAIIVLIVLIVIKLAK</sequence>